<gene>
    <name evidence="1" type="ORF">KY084_15480</name>
    <name evidence="2" type="ORF">KY084_15740</name>
</gene>
<accession>A0ABS6XPT3</accession>
<name>A0ABS6XPT3_9SPHN</name>
<evidence type="ECO:0000313" key="1">
    <source>
        <dbReference type="EMBL" id="MBW4332260.1"/>
    </source>
</evidence>
<reference evidence="1 3" key="1">
    <citation type="submission" date="2021-07" db="EMBL/GenBank/DDBJ databases">
        <title>Stakelama flava sp. nov., a novel endophytic bacterium isolated from branch of Kandelia candel.</title>
        <authorList>
            <person name="Tuo L."/>
        </authorList>
    </citation>
    <scope>NUCLEOTIDE SEQUENCE [LARGE SCALE GENOMIC DNA]</scope>
    <source>
        <strain evidence="1 3">CBK3Z-3</strain>
    </source>
</reference>
<dbReference type="Proteomes" id="UP001197214">
    <property type="component" value="Unassembled WGS sequence"/>
</dbReference>
<dbReference type="RefSeq" id="WP_219239384.1">
    <property type="nucleotide sequence ID" value="NZ_JAHWZX010000022.1"/>
</dbReference>
<proteinExistence type="predicted"/>
<evidence type="ECO:0000313" key="3">
    <source>
        <dbReference type="Proteomes" id="UP001197214"/>
    </source>
</evidence>
<dbReference type="EMBL" id="JAHWZX010000022">
    <property type="protein sequence ID" value="MBW4332260.1"/>
    <property type="molecule type" value="Genomic_DNA"/>
</dbReference>
<sequence>MSCKGHGHRDSNYPRWICGICDPAILAAAAVIQSGGPSIQNAVTALVSSAVLREAARYRTLEEFVEANPEYAWLLDAVNAFLEEAPRRFNTDDTEPFWYRLTPEGKRLIAAAVILAETLKLDPDDLIELLRVLVITWRQMQG</sequence>
<organism evidence="1 3">
    <name type="scientific">Stakelama flava</name>
    <dbReference type="NCBI Taxonomy" id="2860338"/>
    <lineage>
        <taxon>Bacteria</taxon>
        <taxon>Pseudomonadati</taxon>
        <taxon>Pseudomonadota</taxon>
        <taxon>Alphaproteobacteria</taxon>
        <taxon>Sphingomonadales</taxon>
        <taxon>Sphingomonadaceae</taxon>
        <taxon>Stakelama</taxon>
    </lineage>
</organism>
<evidence type="ECO:0000313" key="2">
    <source>
        <dbReference type="EMBL" id="MBW4332309.1"/>
    </source>
</evidence>
<dbReference type="EMBL" id="JAHWZX010000023">
    <property type="protein sequence ID" value="MBW4332309.1"/>
    <property type="molecule type" value="Genomic_DNA"/>
</dbReference>
<comment type="caution">
    <text evidence="1">The sequence shown here is derived from an EMBL/GenBank/DDBJ whole genome shotgun (WGS) entry which is preliminary data.</text>
</comment>
<keyword evidence="3" id="KW-1185">Reference proteome</keyword>
<protein>
    <submittedName>
        <fullName evidence="1">Uncharacterized protein</fullName>
    </submittedName>
</protein>